<dbReference type="Pfam" id="PF07883">
    <property type="entry name" value="Cupin_2"/>
    <property type="match status" value="1"/>
</dbReference>
<accession>A0AAW4XW40</accession>
<proteinExistence type="predicted"/>
<organism evidence="2 3">
    <name type="scientific">Comamonas koreensis</name>
    <dbReference type="NCBI Taxonomy" id="160825"/>
    <lineage>
        <taxon>Bacteria</taxon>
        <taxon>Pseudomonadati</taxon>
        <taxon>Pseudomonadota</taxon>
        <taxon>Betaproteobacteria</taxon>
        <taxon>Burkholderiales</taxon>
        <taxon>Comamonadaceae</taxon>
        <taxon>Comamonas</taxon>
    </lineage>
</organism>
<name>A0AAW4XW40_9BURK</name>
<reference evidence="2 3" key="1">
    <citation type="submission" date="2021-11" db="EMBL/GenBank/DDBJ databases">
        <title>Genome sequence.</title>
        <authorList>
            <person name="Sun Q."/>
        </authorList>
    </citation>
    <scope>NUCLEOTIDE SEQUENCE [LARGE SCALE GENOMIC DNA]</scope>
    <source>
        <strain evidence="2 3">KCTC 12005</strain>
    </source>
</reference>
<dbReference type="InterPro" id="IPR014710">
    <property type="entry name" value="RmlC-like_jellyroll"/>
</dbReference>
<dbReference type="EMBL" id="JAJNCT010000009">
    <property type="protein sequence ID" value="MCD2165253.1"/>
    <property type="molecule type" value="Genomic_DNA"/>
</dbReference>
<feature type="domain" description="Cupin type-2" evidence="1">
    <location>
        <begin position="44"/>
        <end position="104"/>
    </location>
</feature>
<keyword evidence="3" id="KW-1185">Reference proteome</keyword>
<evidence type="ECO:0000313" key="2">
    <source>
        <dbReference type="EMBL" id="MCD2165253.1"/>
    </source>
</evidence>
<comment type="caution">
    <text evidence="2">The sequence shown here is derived from an EMBL/GenBank/DDBJ whole genome shotgun (WGS) entry which is preliminary data.</text>
</comment>
<protein>
    <submittedName>
        <fullName evidence="2">Cupin domain-containing protein</fullName>
    </submittedName>
</protein>
<dbReference type="Proteomes" id="UP001199260">
    <property type="component" value="Unassembled WGS sequence"/>
</dbReference>
<sequence length="119" mass="12743">MALIHTPAGAIFSARPLAAALGEASSYTLVRDPGLQIFRLVLQAGQRLHSHQVPERMVIQCIEGRFLFETMGRQLAMAPGDFCHIAAGEPHAVHAQEAASALVMLFAPTPTTTPTENPT</sequence>
<dbReference type="InterPro" id="IPR011051">
    <property type="entry name" value="RmlC_Cupin_sf"/>
</dbReference>
<dbReference type="InterPro" id="IPR013096">
    <property type="entry name" value="Cupin_2"/>
</dbReference>
<dbReference type="Gene3D" id="2.60.120.10">
    <property type="entry name" value="Jelly Rolls"/>
    <property type="match status" value="1"/>
</dbReference>
<dbReference type="RefSeq" id="WP_230773723.1">
    <property type="nucleotide sequence ID" value="NZ_JAJNCT010000009.1"/>
</dbReference>
<evidence type="ECO:0000313" key="3">
    <source>
        <dbReference type="Proteomes" id="UP001199260"/>
    </source>
</evidence>
<dbReference type="SUPFAM" id="SSF51182">
    <property type="entry name" value="RmlC-like cupins"/>
    <property type="match status" value="1"/>
</dbReference>
<evidence type="ECO:0000259" key="1">
    <source>
        <dbReference type="Pfam" id="PF07883"/>
    </source>
</evidence>
<dbReference type="AlphaFoldDB" id="A0AAW4XW40"/>
<gene>
    <name evidence="2" type="ORF">LPW39_08920</name>
</gene>